<keyword evidence="5" id="KW-0547">Nucleotide-binding</keyword>
<protein>
    <submittedName>
        <fullName evidence="12">Lipid A export ATP-binding/permease protein MsbA</fullName>
    </submittedName>
</protein>
<dbReference type="InterPro" id="IPR011527">
    <property type="entry name" value="ABC1_TM_dom"/>
</dbReference>
<evidence type="ECO:0000313" key="12">
    <source>
        <dbReference type="EMBL" id="ANS79183.1"/>
    </source>
</evidence>
<dbReference type="PROSITE" id="PS50929">
    <property type="entry name" value="ABC_TM1F"/>
    <property type="match status" value="1"/>
</dbReference>
<dbReference type="SUPFAM" id="SSF52540">
    <property type="entry name" value="P-loop containing nucleoside triphosphate hydrolases"/>
    <property type="match status" value="1"/>
</dbReference>
<dbReference type="PROSITE" id="PS00211">
    <property type="entry name" value="ABC_TRANSPORTER_1"/>
    <property type="match status" value="1"/>
</dbReference>
<name>A0A1B1NCN0_9MICO</name>
<keyword evidence="7 9" id="KW-1133">Transmembrane helix</keyword>
<dbReference type="PANTHER" id="PTHR43394">
    <property type="entry name" value="ATP-DEPENDENT PERMEASE MDL1, MITOCHONDRIAL"/>
    <property type="match status" value="1"/>
</dbReference>
<dbReference type="InterPro" id="IPR027417">
    <property type="entry name" value="P-loop_NTPase"/>
</dbReference>
<dbReference type="CDD" id="cd18548">
    <property type="entry name" value="ABC_6TM_Tm287_like"/>
    <property type="match status" value="1"/>
</dbReference>
<evidence type="ECO:0000256" key="1">
    <source>
        <dbReference type="ARBA" id="ARBA00004651"/>
    </source>
</evidence>
<dbReference type="AlphaFoldDB" id="A0A1B1NCN0"/>
<feature type="domain" description="ABC transmembrane type-1" evidence="11">
    <location>
        <begin position="25"/>
        <end position="307"/>
    </location>
</feature>
<proteinExistence type="predicted"/>
<evidence type="ECO:0000259" key="10">
    <source>
        <dbReference type="PROSITE" id="PS50893"/>
    </source>
</evidence>
<evidence type="ECO:0000256" key="8">
    <source>
        <dbReference type="ARBA" id="ARBA00023136"/>
    </source>
</evidence>
<evidence type="ECO:0000256" key="4">
    <source>
        <dbReference type="ARBA" id="ARBA00022692"/>
    </source>
</evidence>
<feature type="transmembrane region" description="Helical" evidence="9">
    <location>
        <begin position="60"/>
        <end position="87"/>
    </location>
</feature>
<keyword evidence="6 12" id="KW-0067">ATP-binding</keyword>
<feature type="transmembrane region" description="Helical" evidence="9">
    <location>
        <begin position="287"/>
        <end position="305"/>
    </location>
</feature>
<keyword evidence="13" id="KW-1185">Reference proteome</keyword>
<dbReference type="Pfam" id="PF00664">
    <property type="entry name" value="ABC_membrane"/>
    <property type="match status" value="1"/>
</dbReference>
<comment type="subcellular location">
    <subcellularLocation>
        <location evidence="1">Cell membrane</location>
        <topology evidence="1">Multi-pass membrane protein</topology>
    </subcellularLocation>
</comment>
<evidence type="ECO:0000313" key="13">
    <source>
        <dbReference type="Proteomes" id="UP000092482"/>
    </source>
</evidence>
<dbReference type="STRING" id="1758689.SGUI_1787"/>
<evidence type="ECO:0000256" key="2">
    <source>
        <dbReference type="ARBA" id="ARBA00022448"/>
    </source>
</evidence>
<evidence type="ECO:0000256" key="3">
    <source>
        <dbReference type="ARBA" id="ARBA00022475"/>
    </source>
</evidence>
<dbReference type="SMART" id="SM00382">
    <property type="entry name" value="AAA"/>
    <property type="match status" value="1"/>
</dbReference>
<dbReference type="Gene3D" id="1.20.1560.10">
    <property type="entry name" value="ABC transporter type 1, transmembrane domain"/>
    <property type="match status" value="1"/>
</dbReference>
<dbReference type="FunFam" id="3.40.50.300:FF:000854">
    <property type="entry name" value="Multidrug ABC transporter ATP-binding protein"/>
    <property type="match status" value="1"/>
</dbReference>
<dbReference type="Proteomes" id="UP000092482">
    <property type="component" value="Chromosome"/>
</dbReference>
<dbReference type="GO" id="GO:0005886">
    <property type="term" value="C:plasma membrane"/>
    <property type="evidence" value="ECO:0007669"/>
    <property type="project" value="UniProtKB-SubCell"/>
</dbReference>
<feature type="transmembrane region" description="Helical" evidence="9">
    <location>
        <begin position="164"/>
        <end position="183"/>
    </location>
</feature>
<feature type="domain" description="ABC transporter" evidence="10">
    <location>
        <begin position="342"/>
        <end position="577"/>
    </location>
</feature>
<dbReference type="InterPro" id="IPR017871">
    <property type="entry name" value="ABC_transporter-like_CS"/>
</dbReference>
<organism evidence="12 13">
    <name type="scientific">Serinicoccus hydrothermalis</name>
    <dbReference type="NCBI Taxonomy" id="1758689"/>
    <lineage>
        <taxon>Bacteria</taxon>
        <taxon>Bacillati</taxon>
        <taxon>Actinomycetota</taxon>
        <taxon>Actinomycetes</taxon>
        <taxon>Micrococcales</taxon>
        <taxon>Ornithinimicrobiaceae</taxon>
        <taxon>Serinicoccus</taxon>
    </lineage>
</organism>
<evidence type="ECO:0000256" key="5">
    <source>
        <dbReference type="ARBA" id="ARBA00022741"/>
    </source>
</evidence>
<sequence length="584" mass="63072">MRVHNQEVLVRLLRRQLRPYLPLVVAVMLLQLLATAASLYLPALNADIIDQGIVQTDLPYIWRVGAIMLGVSAVQALAQIGATWAAARTAMGVGRDTRAGLFEHVLSFSSRELGEFGAPSLITRSTNDVQQVQQVTFMSLVMLVAAPITAVGGVVMAVRQDVGLSPLIAVAVTVLLLGMGLIIRRMVPLFRANQRQLDAVNRVMREQITGIRVIRAFTREPQERDRFAATNTELTGIGLRLGDLMALMFPFVMLLMNLSTVGVIWFGAHRVDTGDMEVGALTAYISYLIQILMSIMMATMVATMIPRATVSAERIEAVLGTGTTLVTPDEPRSPSGRAPGEVTMRDVRYAYPGADAPVLCDIDLVARPGTTTAIVGATGSGKTTLLRLVPRLADVTGGAVLLDGVDVRDLAPEELWSMVGLVPQRPYLFSGTVASNLRFGRPDATDDELWEALRVAQADDFVGATELGLEHPIAQGGGNVSGGQRQRLCIARALVARPRVYLFDDSFSALDVATDARLRRALRPHIRDATVIVVAQRVSTIVDADQIVVLDQGRIVGVGRHTELLEDCSTYAEIARSQEQGAAV</sequence>
<keyword evidence="2" id="KW-0813">Transport</keyword>
<dbReference type="Pfam" id="PF00005">
    <property type="entry name" value="ABC_tran"/>
    <property type="match status" value="1"/>
</dbReference>
<keyword evidence="3" id="KW-1003">Cell membrane</keyword>
<dbReference type="PROSITE" id="PS50893">
    <property type="entry name" value="ABC_TRANSPORTER_2"/>
    <property type="match status" value="1"/>
</dbReference>
<dbReference type="PANTHER" id="PTHR43394:SF1">
    <property type="entry name" value="ATP-BINDING CASSETTE SUB-FAMILY B MEMBER 10, MITOCHONDRIAL"/>
    <property type="match status" value="1"/>
</dbReference>
<dbReference type="Gene3D" id="3.40.50.300">
    <property type="entry name" value="P-loop containing nucleotide triphosphate hydrolases"/>
    <property type="match status" value="1"/>
</dbReference>
<gene>
    <name evidence="12" type="ORF">SGUI_1787</name>
</gene>
<keyword evidence="4 9" id="KW-0812">Transmembrane</keyword>
<feature type="transmembrane region" description="Helical" evidence="9">
    <location>
        <begin position="244"/>
        <end position="267"/>
    </location>
</feature>
<dbReference type="PATRIC" id="fig|1758689.4.peg.1851"/>
<dbReference type="InterPro" id="IPR003593">
    <property type="entry name" value="AAA+_ATPase"/>
</dbReference>
<dbReference type="GO" id="GO:0016887">
    <property type="term" value="F:ATP hydrolysis activity"/>
    <property type="evidence" value="ECO:0007669"/>
    <property type="project" value="InterPro"/>
</dbReference>
<dbReference type="GO" id="GO:0015421">
    <property type="term" value="F:ABC-type oligopeptide transporter activity"/>
    <property type="evidence" value="ECO:0007669"/>
    <property type="project" value="TreeGrafter"/>
</dbReference>
<dbReference type="KEGG" id="serj:SGUI_1787"/>
<keyword evidence="8 9" id="KW-0472">Membrane</keyword>
<dbReference type="SUPFAM" id="SSF90123">
    <property type="entry name" value="ABC transporter transmembrane region"/>
    <property type="match status" value="1"/>
</dbReference>
<dbReference type="InterPro" id="IPR039421">
    <property type="entry name" value="Type_1_exporter"/>
</dbReference>
<evidence type="ECO:0000256" key="6">
    <source>
        <dbReference type="ARBA" id="ARBA00022840"/>
    </source>
</evidence>
<evidence type="ECO:0000259" key="11">
    <source>
        <dbReference type="PROSITE" id="PS50929"/>
    </source>
</evidence>
<dbReference type="GO" id="GO:0005524">
    <property type="term" value="F:ATP binding"/>
    <property type="evidence" value="ECO:0007669"/>
    <property type="project" value="UniProtKB-KW"/>
</dbReference>
<dbReference type="FunFam" id="1.20.1560.10:FF:000040">
    <property type="entry name" value="Multidrug ABC transporter ATP-binding protein"/>
    <property type="match status" value="1"/>
</dbReference>
<feature type="transmembrane region" description="Helical" evidence="9">
    <location>
        <begin position="135"/>
        <end position="158"/>
    </location>
</feature>
<dbReference type="EMBL" id="CP014989">
    <property type="protein sequence ID" value="ANS79183.1"/>
    <property type="molecule type" value="Genomic_DNA"/>
</dbReference>
<dbReference type="InterPro" id="IPR003439">
    <property type="entry name" value="ABC_transporter-like_ATP-bd"/>
</dbReference>
<evidence type="ECO:0000256" key="9">
    <source>
        <dbReference type="SAM" id="Phobius"/>
    </source>
</evidence>
<reference evidence="12 13" key="1">
    <citation type="submission" date="2016-03" db="EMBL/GenBank/DDBJ databases">
        <title>Shallow-sea hydrothermal system.</title>
        <authorList>
            <person name="Tang K."/>
        </authorList>
    </citation>
    <scope>NUCLEOTIDE SEQUENCE [LARGE SCALE GENOMIC DNA]</scope>
    <source>
        <strain evidence="12 13">JLT9</strain>
    </source>
</reference>
<accession>A0A1B1NCN0</accession>
<dbReference type="InterPro" id="IPR036640">
    <property type="entry name" value="ABC1_TM_sf"/>
</dbReference>
<feature type="transmembrane region" description="Helical" evidence="9">
    <location>
        <begin position="20"/>
        <end position="40"/>
    </location>
</feature>
<evidence type="ECO:0000256" key="7">
    <source>
        <dbReference type="ARBA" id="ARBA00022989"/>
    </source>
</evidence>